<dbReference type="AlphaFoldDB" id="A0A1H8C6F1"/>
<dbReference type="EMBL" id="FOCQ01000003">
    <property type="protein sequence ID" value="SEM90014.1"/>
    <property type="molecule type" value="Genomic_DNA"/>
</dbReference>
<reference evidence="1 2" key="1">
    <citation type="submission" date="2016-10" db="EMBL/GenBank/DDBJ databases">
        <authorList>
            <person name="de Groot N.N."/>
        </authorList>
    </citation>
    <scope>NUCLEOTIDE SEQUENCE [LARGE SCALE GENOMIC DNA]</scope>
    <source>
        <strain evidence="1 2">DSM 46701</strain>
    </source>
</reference>
<name>A0A1H8C6F1_9BACL</name>
<evidence type="ECO:0000313" key="1">
    <source>
        <dbReference type="EMBL" id="SEM90014.1"/>
    </source>
</evidence>
<accession>A0A1H8C6F1</accession>
<protein>
    <submittedName>
        <fullName evidence="1">Uncharacterized protein</fullName>
    </submittedName>
</protein>
<dbReference type="OrthoDB" id="2989993at2"/>
<proteinExistence type="predicted"/>
<dbReference type="RefSeq" id="WP_089965584.1">
    <property type="nucleotide sequence ID" value="NZ_FOCQ01000003.1"/>
</dbReference>
<gene>
    <name evidence="1" type="ORF">SAMN05444955_10368</name>
</gene>
<organism evidence="1 2">
    <name type="scientific">Lihuaxuella thermophila</name>
    <dbReference type="NCBI Taxonomy" id="1173111"/>
    <lineage>
        <taxon>Bacteria</taxon>
        <taxon>Bacillati</taxon>
        <taxon>Bacillota</taxon>
        <taxon>Bacilli</taxon>
        <taxon>Bacillales</taxon>
        <taxon>Thermoactinomycetaceae</taxon>
        <taxon>Lihuaxuella</taxon>
    </lineage>
</organism>
<evidence type="ECO:0000313" key="2">
    <source>
        <dbReference type="Proteomes" id="UP000199695"/>
    </source>
</evidence>
<dbReference type="Proteomes" id="UP000199695">
    <property type="component" value="Unassembled WGS sequence"/>
</dbReference>
<keyword evidence="2" id="KW-1185">Reference proteome</keyword>
<sequence>MMKMGDMIPALKLVNLNVANVEPKDLTKNQLHMVFQLINDMLESHSRATPEEKAGFERYQNSYLSKRILHDWKRNRMKIKACAAVESSRQREICRTVFGQMKPMITGRFYEEYKGKGIEMNRLTFSAFLWNQRYISIKLRKLLDSKYWSEIIQFVDLLDEEDLFNG</sequence>